<sequence length="599" mass="66254">MPEHIKDGTFGKWIANARDWAISRNRFWGSPIPVWKSDDPMYPRIDVYGSIEDLSRDFGVAVTDLHRPGIDNLVRPNPDDPTGQSMMRRVPEVLDCWFESGSMPFAQVHYPFENREWFENHYPGDFIVEYIGQTRGWFYTLHVLATALFDRPAFDSCISHGIVLGDDGAKMSKSLRNYPDPMAVFDSHGADAMRWYLLSSPILRGGDFSVTDTGMRDTVRQVLLPMWNSWYFLSLYANAENRTGVFRTDSSHVLDRYVLAKLGDVIDSVTESMDTYDLFAACSTVRQFLDVLTNWYIRRSRDRFWAGDQDAIDTLHTVLHLLSQIAAPLLPLLTDEIYRGLNGDASASVHLTDWPTSSALPKDAALVASMDLVREVCSSALSVRKAHSRRVRLPLSSLTVACADAATLEGFLDIVRDEVNVREVVLTTDVDAVASRELQVVPAVVGPRLGAHTQAVIVAVKKGDWTQDGDTIVVAGERLVPGEYSLKLVTKQGTASAPLSGGGGVVLLDIEVTPELEAEGLARDIVRAVQQARRDAQLDVSDRIVLTLGVDEATRAQVATHERLIAGETLAVSVVWDTAVERTIAIEGTLINVSVAAQR</sequence>
<name>A0A6J7P7Z6_9ZZZZ</name>
<dbReference type="InterPro" id="IPR009080">
    <property type="entry name" value="tRNAsynth_Ia_anticodon-bd"/>
</dbReference>
<dbReference type="PANTHER" id="PTHR42780:SF1">
    <property type="entry name" value="ISOLEUCINE--TRNA LIGASE, CYTOPLASMIC"/>
    <property type="match status" value="1"/>
</dbReference>
<dbReference type="Pfam" id="PF19302">
    <property type="entry name" value="DUF5915"/>
    <property type="match status" value="1"/>
</dbReference>
<dbReference type="Pfam" id="PF08264">
    <property type="entry name" value="Anticodon_1"/>
    <property type="match status" value="1"/>
</dbReference>
<keyword evidence="3" id="KW-0067">ATP-binding</keyword>
<evidence type="ECO:0000256" key="2">
    <source>
        <dbReference type="ARBA" id="ARBA00022741"/>
    </source>
</evidence>
<keyword evidence="2" id="KW-0547">Nucleotide-binding</keyword>
<evidence type="ECO:0000256" key="5">
    <source>
        <dbReference type="ARBA" id="ARBA00023146"/>
    </source>
</evidence>
<protein>
    <submittedName>
        <fullName evidence="9">Unannotated protein</fullName>
    </submittedName>
</protein>
<dbReference type="Gene3D" id="3.40.50.620">
    <property type="entry name" value="HUPs"/>
    <property type="match status" value="1"/>
</dbReference>
<reference evidence="9" key="1">
    <citation type="submission" date="2020-05" db="EMBL/GenBank/DDBJ databases">
        <authorList>
            <person name="Chiriac C."/>
            <person name="Salcher M."/>
            <person name="Ghai R."/>
            <person name="Kavagutti S V."/>
        </authorList>
    </citation>
    <scope>NUCLEOTIDE SEQUENCE</scope>
</reference>
<comment type="catalytic activity">
    <reaction evidence="6">
        <text>tRNA(Ile) + L-isoleucine + ATP = L-isoleucyl-tRNA(Ile) + AMP + diphosphate</text>
        <dbReference type="Rhea" id="RHEA:11060"/>
        <dbReference type="Rhea" id="RHEA-COMP:9666"/>
        <dbReference type="Rhea" id="RHEA-COMP:9695"/>
        <dbReference type="ChEBI" id="CHEBI:30616"/>
        <dbReference type="ChEBI" id="CHEBI:33019"/>
        <dbReference type="ChEBI" id="CHEBI:58045"/>
        <dbReference type="ChEBI" id="CHEBI:78442"/>
        <dbReference type="ChEBI" id="CHEBI:78528"/>
        <dbReference type="ChEBI" id="CHEBI:456215"/>
        <dbReference type="EC" id="6.1.1.5"/>
    </reaction>
</comment>
<dbReference type="InterPro" id="IPR033709">
    <property type="entry name" value="Anticodon_Ile_ABEc"/>
</dbReference>
<dbReference type="Pfam" id="PF00133">
    <property type="entry name" value="tRNA-synt_1"/>
    <property type="match status" value="1"/>
</dbReference>
<keyword evidence="1" id="KW-0436">Ligase</keyword>
<feature type="domain" description="Aminoacyl-tRNA synthetase class Ia" evidence="7">
    <location>
        <begin position="4"/>
        <end position="204"/>
    </location>
</feature>
<dbReference type="InterPro" id="IPR014729">
    <property type="entry name" value="Rossmann-like_a/b/a_fold"/>
</dbReference>
<dbReference type="GO" id="GO:0005524">
    <property type="term" value="F:ATP binding"/>
    <property type="evidence" value="ECO:0007669"/>
    <property type="project" value="UniProtKB-KW"/>
</dbReference>
<gene>
    <name evidence="9" type="ORF">UFOPK4057_00332</name>
</gene>
<evidence type="ECO:0000259" key="7">
    <source>
        <dbReference type="Pfam" id="PF00133"/>
    </source>
</evidence>
<dbReference type="InterPro" id="IPR023586">
    <property type="entry name" value="Ile-tRNA-ligase_type2"/>
</dbReference>
<dbReference type="SUPFAM" id="SSF52374">
    <property type="entry name" value="Nucleotidylyl transferase"/>
    <property type="match status" value="1"/>
</dbReference>
<dbReference type="GO" id="GO:0004822">
    <property type="term" value="F:isoleucine-tRNA ligase activity"/>
    <property type="evidence" value="ECO:0007669"/>
    <property type="project" value="UniProtKB-EC"/>
</dbReference>
<dbReference type="InterPro" id="IPR013155">
    <property type="entry name" value="M/V/L/I-tRNA-synth_anticd-bd"/>
</dbReference>
<evidence type="ECO:0000256" key="4">
    <source>
        <dbReference type="ARBA" id="ARBA00022917"/>
    </source>
</evidence>
<dbReference type="AlphaFoldDB" id="A0A6J7P7Z6"/>
<dbReference type="InterPro" id="IPR002300">
    <property type="entry name" value="aa-tRNA-synth_Ia"/>
</dbReference>
<proteinExistence type="predicted"/>
<dbReference type="EMBL" id="CAFBPC010000055">
    <property type="protein sequence ID" value="CAB5001467.1"/>
    <property type="molecule type" value="Genomic_DNA"/>
</dbReference>
<dbReference type="GO" id="GO:0000049">
    <property type="term" value="F:tRNA binding"/>
    <property type="evidence" value="ECO:0007669"/>
    <property type="project" value="InterPro"/>
</dbReference>
<accession>A0A6J7P7Z6</accession>
<dbReference type="SUPFAM" id="SSF47323">
    <property type="entry name" value="Anticodon-binding domain of a subclass of class I aminoacyl-tRNA synthetases"/>
    <property type="match status" value="1"/>
</dbReference>
<keyword evidence="5" id="KW-0030">Aminoacyl-tRNA synthetase</keyword>
<dbReference type="CDD" id="cd07961">
    <property type="entry name" value="Anticodon_Ia_Ile_ABEc"/>
    <property type="match status" value="1"/>
</dbReference>
<dbReference type="GO" id="GO:0006428">
    <property type="term" value="P:isoleucyl-tRNA aminoacylation"/>
    <property type="evidence" value="ECO:0007669"/>
    <property type="project" value="TreeGrafter"/>
</dbReference>
<evidence type="ECO:0000313" key="9">
    <source>
        <dbReference type="EMBL" id="CAB5001467.1"/>
    </source>
</evidence>
<organism evidence="9">
    <name type="scientific">freshwater metagenome</name>
    <dbReference type="NCBI Taxonomy" id="449393"/>
    <lineage>
        <taxon>unclassified sequences</taxon>
        <taxon>metagenomes</taxon>
        <taxon>ecological metagenomes</taxon>
    </lineage>
</organism>
<feature type="domain" description="Methionyl/Valyl/Leucyl/Isoleucyl-tRNA synthetase anticodon-binding" evidence="8">
    <location>
        <begin position="255"/>
        <end position="388"/>
    </location>
</feature>
<evidence type="ECO:0000259" key="8">
    <source>
        <dbReference type="Pfam" id="PF08264"/>
    </source>
</evidence>
<dbReference type="Gene3D" id="1.10.730.10">
    <property type="entry name" value="Isoleucyl-tRNA Synthetase, Domain 1"/>
    <property type="match status" value="1"/>
</dbReference>
<keyword evidence="4" id="KW-0648">Protein biosynthesis</keyword>
<evidence type="ECO:0000256" key="3">
    <source>
        <dbReference type="ARBA" id="ARBA00022840"/>
    </source>
</evidence>
<evidence type="ECO:0000256" key="1">
    <source>
        <dbReference type="ARBA" id="ARBA00022598"/>
    </source>
</evidence>
<evidence type="ECO:0000256" key="6">
    <source>
        <dbReference type="ARBA" id="ARBA00048359"/>
    </source>
</evidence>
<dbReference type="PANTHER" id="PTHR42780">
    <property type="entry name" value="SOLEUCYL-TRNA SYNTHETASE"/>
    <property type="match status" value="1"/>
</dbReference>